<name>A0A261TZG2_9BORD</name>
<accession>A0A261TZG2</accession>
<gene>
    <name evidence="2" type="ORF">CAL25_01215</name>
</gene>
<dbReference type="Pfam" id="PF13460">
    <property type="entry name" value="NAD_binding_10"/>
    <property type="match status" value="1"/>
</dbReference>
<reference evidence="2 3" key="1">
    <citation type="submission" date="2017-05" db="EMBL/GenBank/DDBJ databases">
        <title>Complete and WGS of Bordetella genogroups.</title>
        <authorList>
            <person name="Spilker T."/>
            <person name="LiPuma J."/>
        </authorList>
    </citation>
    <scope>NUCLEOTIDE SEQUENCE [LARGE SCALE GENOMIC DNA]</scope>
    <source>
        <strain evidence="2 3">AU10456</strain>
    </source>
</reference>
<protein>
    <submittedName>
        <fullName evidence="2">3-beta hydroxysteroid dehydrogenase</fullName>
    </submittedName>
</protein>
<dbReference type="InterPro" id="IPR051606">
    <property type="entry name" value="Polyketide_Oxido-like"/>
</dbReference>
<dbReference type="PANTHER" id="PTHR43355:SF2">
    <property type="entry name" value="FLAVIN REDUCTASE (NADPH)"/>
    <property type="match status" value="1"/>
</dbReference>
<dbReference type="InterPro" id="IPR016040">
    <property type="entry name" value="NAD(P)-bd_dom"/>
</dbReference>
<dbReference type="SUPFAM" id="SSF51735">
    <property type="entry name" value="NAD(P)-binding Rossmann-fold domains"/>
    <property type="match status" value="1"/>
</dbReference>
<dbReference type="PANTHER" id="PTHR43355">
    <property type="entry name" value="FLAVIN REDUCTASE (NADPH)"/>
    <property type="match status" value="1"/>
</dbReference>
<evidence type="ECO:0000259" key="1">
    <source>
        <dbReference type="Pfam" id="PF13460"/>
    </source>
</evidence>
<sequence length="203" mass="21333">MKVAVIGISGRVGSRLADELLRRNHQVVGISRKPADLPARPGLELATGDASDPAALAALIRGADAVISSGRFLTLGAEPVLAAVRQAGVPRLLVVGGAGSLEIAPGKRLIDSPDFPAEYKAEAGAGADFLQVLRGESDIDWTFLSPGAHFEPGTRTGTFRVGGDELLVDAEGHSAISMEDYAIALVDELEQPRHSRQRFTVAY</sequence>
<dbReference type="RefSeq" id="WP_094798121.1">
    <property type="nucleotide sequence ID" value="NZ_NEVP01000001.1"/>
</dbReference>
<dbReference type="OrthoDB" id="7352421at2"/>
<dbReference type="Proteomes" id="UP000216913">
    <property type="component" value="Unassembled WGS sequence"/>
</dbReference>
<keyword evidence="3" id="KW-1185">Reference proteome</keyword>
<dbReference type="AlphaFoldDB" id="A0A261TZG2"/>
<dbReference type="Gene3D" id="3.40.50.720">
    <property type="entry name" value="NAD(P)-binding Rossmann-like Domain"/>
    <property type="match status" value="1"/>
</dbReference>
<feature type="domain" description="NAD(P)-binding" evidence="1">
    <location>
        <begin position="7"/>
        <end position="192"/>
    </location>
</feature>
<dbReference type="GO" id="GO:0016646">
    <property type="term" value="F:oxidoreductase activity, acting on the CH-NH group of donors, NAD or NADP as acceptor"/>
    <property type="evidence" value="ECO:0007669"/>
    <property type="project" value="TreeGrafter"/>
</dbReference>
<dbReference type="InterPro" id="IPR036291">
    <property type="entry name" value="NAD(P)-bd_dom_sf"/>
</dbReference>
<dbReference type="EMBL" id="NEVP01000001">
    <property type="protein sequence ID" value="OZI55066.1"/>
    <property type="molecule type" value="Genomic_DNA"/>
</dbReference>
<comment type="caution">
    <text evidence="2">The sequence shown here is derived from an EMBL/GenBank/DDBJ whole genome shotgun (WGS) entry which is preliminary data.</text>
</comment>
<organism evidence="2 3">
    <name type="scientific">Bordetella genomosp. 5</name>
    <dbReference type="NCBI Taxonomy" id="1395608"/>
    <lineage>
        <taxon>Bacteria</taxon>
        <taxon>Pseudomonadati</taxon>
        <taxon>Pseudomonadota</taxon>
        <taxon>Betaproteobacteria</taxon>
        <taxon>Burkholderiales</taxon>
        <taxon>Alcaligenaceae</taxon>
        <taxon>Bordetella</taxon>
    </lineage>
</organism>
<evidence type="ECO:0000313" key="2">
    <source>
        <dbReference type="EMBL" id="OZI55066.1"/>
    </source>
</evidence>
<proteinExistence type="predicted"/>
<evidence type="ECO:0000313" key="3">
    <source>
        <dbReference type="Proteomes" id="UP000216913"/>
    </source>
</evidence>
<dbReference type="CDD" id="cd05244">
    <property type="entry name" value="BVR-B_like_SDR_a"/>
    <property type="match status" value="1"/>
</dbReference>